<keyword evidence="2" id="KW-1185">Reference proteome</keyword>
<organism evidence="1 2">
    <name type="scientific">Oxobacter pfennigii</name>
    <dbReference type="NCBI Taxonomy" id="36849"/>
    <lineage>
        <taxon>Bacteria</taxon>
        <taxon>Bacillati</taxon>
        <taxon>Bacillota</taxon>
        <taxon>Clostridia</taxon>
        <taxon>Eubacteriales</taxon>
        <taxon>Clostridiaceae</taxon>
        <taxon>Oxobacter</taxon>
    </lineage>
</organism>
<dbReference type="EMBL" id="LKET01000028">
    <property type="protein sequence ID" value="KPU44837.1"/>
    <property type="molecule type" value="Genomic_DNA"/>
</dbReference>
<protein>
    <submittedName>
        <fullName evidence="1">Uncharacterized protein</fullName>
    </submittedName>
</protein>
<dbReference type="STRING" id="36849.OXPF_13120"/>
<dbReference type="Proteomes" id="UP000050326">
    <property type="component" value="Unassembled WGS sequence"/>
</dbReference>
<comment type="caution">
    <text evidence="1">The sequence shown here is derived from an EMBL/GenBank/DDBJ whole genome shotgun (WGS) entry which is preliminary data.</text>
</comment>
<evidence type="ECO:0000313" key="1">
    <source>
        <dbReference type="EMBL" id="KPU44837.1"/>
    </source>
</evidence>
<gene>
    <name evidence="1" type="ORF">OXPF_13120</name>
</gene>
<evidence type="ECO:0000313" key="2">
    <source>
        <dbReference type="Proteomes" id="UP000050326"/>
    </source>
</evidence>
<dbReference type="AlphaFoldDB" id="A0A0P8YYH4"/>
<proteinExistence type="predicted"/>
<dbReference type="OrthoDB" id="1938377at2"/>
<sequence>MYGSTCIIYDNKICDECGDCNFCDINPDKICDNCGNCIQDYDYNGIQIDELADEENNDAVLKVSLDYKDSWKFNKGNDIEYDDEVIFIEDIPGLSEYLEQHQREHEDEHIHDHDHDDSCDCGHDHHHH</sequence>
<accession>A0A0P8YYH4</accession>
<reference evidence="1 2" key="1">
    <citation type="submission" date="2015-09" db="EMBL/GenBank/DDBJ databases">
        <title>Genome sequence of Oxobacter pfennigii DSM 3222.</title>
        <authorList>
            <person name="Poehlein A."/>
            <person name="Bengelsdorf F.R."/>
            <person name="Schiel-Bengelsdorf B."/>
            <person name="Duerre P."/>
            <person name="Daniel R."/>
        </authorList>
    </citation>
    <scope>NUCLEOTIDE SEQUENCE [LARGE SCALE GENOMIC DNA]</scope>
    <source>
        <strain evidence="1 2">DSM 3222</strain>
    </source>
</reference>
<dbReference type="RefSeq" id="WP_054874401.1">
    <property type="nucleotide sequence ID" value="NZ_LKET01000028.1"/>
</dbReference>
<name>A0A0P8YYH4_9CLOT</name>